<sequence>MRKIKMSKLAERYKEALKEDPRFIDPAAEAAELELTVEMIRQHVKSRLYNGDNYDVIQKILGEDLL</sequence>
<organism evidence="1 2">
    <name type="scientific">Stenotrophomonas phage vB_SmaS_DLP_5</name>
    <dbReference type="NCBI Taxonomy" id="2044561"/>
    <lineage>
        <taxon>Viruses</taxon>
        <taxon>Duplodnaviria</taxon>
        <taxon>Heunggongvirae</taxon>
        <taxon>Uroviricota</taxon>
        <taxon>Caudoviricetes</taxon>
        <taxon>Delepquintavirus</taxon>
        <taxon>Delepquintavirus DLP5</taxon>
    </lineage>
</organism>
<name>A0A2D2W2X8_9CAUD</name>
<reference evidence="1 2" key="2">
    <citation type="submission" date="2017-11" db="EMBL/GenBank/DDBJ databases">
        <title>Lysogenic conversion of Stenotrophomonas maltophilia by temperate phage DLP4.</title>
        <authorList>
            <person name="Dennis J."/>
            <person name="Stothard P."/>
        </authorList>
    </citation>
    <scope>NUCLEOTIDE SEQUENCE [LARGE SCALE GENOMIC DNA]</scope>
</reference>
<reference evidence="2" key="1">
    <citation type="submission" date="2017-10" db="EMBL/GenBank/DDBJ databases">
        <authorList>
            <person name="Peters D.L."/>
        </authorList>
    </citation>
    <scope>NUCLEOTIDE SEQUENCE [LARGE SCALE GENOMIC DNA]</scope>
</reference>
<keyword evidence="2" id="KW-1185">Reference proteome</keyword>
<gene>
    <name evidence="1" type="ORF">DLP05_103</name>
</gene>
<evidence type="ECO:0000313" key="2">
    <source>
        <dbReference type="Proteomes" id="UP000241675"/>
    </source>
</evidence>
<accession>A0A2D2W2X8</accession>
<proteinExistence type="predicted"/>
<dbReference type="EMBL" id="MG189906">
    <property type="protein sequence ID" value="ATS92400.1"/>
    <property type="molecule type" value="Genomic_DNA"/>
</dbReference>
<protein>
    <submittedName>
        <fullName evidence="1">Uncharacterized protein</fullName>
    </submittedName>
</protein>
<evidence type="ECO:0000313" key="1">
    <source>
        <dbReference type="EMBL" id="ATS92400.1"/>
    </source>
</evidence>
<dbReference type="Proteomes" id="UP000241675">
    <property type="component" value="Segment"/>
</dbReference>